<gene>
    <name evidence="2" type="ORF">BC938DRAFT_482553</name>
</gene>
<dbReference type="AlphaFoldDB" id="A0A433QWC8"/>
<dbReference type="EMBL" id="RBNJ01000748">
    <property type="protein sequence ID" value="RUS34066.1"/>
    <property type="molecule type" value="Genomic_DNA"/>
</dbReference>
<evidence type="ECO:0000313" key="3">
    <source>
        <dbReference type="Proteomes" id="UP000274822"/>
    </source>
</evidence>
<protein>
    <submittedName>
        <fullName evidence="2">Uncharacterized protein</fullName>
    </submittedName>
</protein>
<reference evidence="2 3" key="1">
    <citation type="journal article" date="2018" name="New Phytol.">
        <title>Phylogenomics of Endogonaceae and evolution of mycorrhizas within Mucoromycota.</title>
        <authorList>
            <person name="Chang Y."/>
            <person name="Desiro A."/>
            <person name="Na H."/>
            <person name="Sandor L."/>
            <person name="Lipzen A."/>
            <person name="Clum A."/>
            <person name="Barry K."/>
            <person name="Grigoriev I.V."/>
            <person name="Martin F.M."/>
            <person name="Stajich J.E."/>
            <person name="Smith M.E."/>
            <person name="Bonito G."/>
            <person name="Spatafora J.W."/>
        </authorList>
    </citation>
    <scope>NUCLEOTIDE SEQUENCE [LARGE SCALE GENOMIC DNA]</scope>
    <source>
        <strain evidence="2 3">AD002</strain>
    </source>
</reference>
<evidence type="ECO:0000256" key="1">
    <source>
        <dbReference type="SAM" id="Phobius"/>
    </source>
</evidence>
<evidence type="ECO:0000313" key="2">
    <source>
        <dbReference type="EMBL" id="RUS34066.1"/>
    </source>
</evidence>
<keyword evidence="1" id="KW-0812">Transmembrane</keyword>
<keyword evidence="3" id="KW-1185">Reference proteome</keyword>
<comment type="caution">
    <text evidence="2">The sequence shown here is derived from an EMBL/GenBank/DDBJ whole genome shotgun (WGS) entry which is preliminary data.</text>
</comment>
<name>A0A433QWC8_9FUNG</name>
<feature type="transmembrane region" description="Helical" evidence="1">
    <location>
        <begin position="85"/>
        <end position="109"/>
    </location>
</feature>
<organism evidence="2 3">
    <name type="scientific">Jimgerdemannia flammicorona</name>
    <dbReference type="NCBI Taxonomy" id="994334"/>
    <lineage>
        <taxon>Eukaryota</taxon>
        <taxon>Fungi</taxon>
        <taxon>Fungi incertae sedis</taxon>
        <taxon>Mucoromycota</taxon>
        <taxon>Mucoromycotina</taxon>
        <taxon>Endogonomycetes</taxon>
        <taxon>Endogonales</taxon>
        <taxon>Endogonaceae</taxon>
        <taxon>Jimgerdemannia</taxon>
    </lineage>
</organism>
<keyword evidence="1" id="KW-0472">Membrane</keyword>
<proteinExistence type="predicted"/>
<dbReference type="Proteomes" id="UP000274822">
    <property type="component" value="Unassembled WGS sequence"/>
</dbReference>
<keyword evidence="1" id="KW-1133">Transmembrane helix</keyword>
<sequence length="201" mass="23041">MGRRSMKSIFIKYRRRGFSDVYPDELSGFLPESVFHTRIATLNTRLKWRHPKYGLPLYLLGIMVFFIVCGAVFVFVGPFATQNRLQYMAVMAAFGASWFLSLVFFLMYVSVSSKFKKIGTQLCVEFNARDTLQYNVRWNLVRKHVDAAEADDEIQQGWCVEIRPAQSLSGNLAPVEIIIEESNAKEKEKPMEERGLLSHAG</sequence>
<accession>A0A433QWC8</accession>
<feature type="transmembrane region" description="Helical" evidence="1">
    <location>
        <begin position="55"/>
        <end position="79"/>
    </location>
</feature>